<dbReference type="InterPro" id="IPR013087">
    <property type="entry name" value="Znf_C2H2_type"/>
</dbReference>
<evidence type="ECO:0000256" key="3">
    <source>
        <dbReference type="ARBA" id="ARBA00022771"/>
    </source>
</evidence>
<evidence type="ECO:0000256" key="7">
    <source>
        <dbReference type="PROSITE-ProRule" id="PRU00042"/>
    </source>
</evidence>
<organism evidence="10 11">
    <name type="scientific">Dorcoceras hygrometricum</name>
    <dbReference type="NCBI Taxonomy" id="472368"/>
    <lineage>
        <taxon>Eukaryota</taxon>
        <taxon>Viridiplantae</taxon>
        <taxon>Streptophyta</taxon>
        <taxon>Embryophyta</taxon>
        <taxon>Tracheophyta</taxon>
        <taxon>Spermatophyta</taxon>
        <taxon>Magnoliopsida</taxon>
        <taxon>eudicotyledons</taxon>
        <taxon>Gunneridae</taxon>
        <taxon>Pentapetalae</taxon>
        <taxon>asterids</taxon>
        <taxon>lamiids</taxon>
        <taxon>Lamiales</taxon>
        <taxon>Gesneriaceae</taxon>
        <taxon>Didymocarpoideae</taxon>
        <taxon>Trichosporeae</taxon>
        <taxon>Loxocarpinae</taxon>
        <taxon>Dorcoceras</taxon>
    </lineage>
</organism>
<protein>
    <recommendedName>
        <fullName evidence="9">C2H2-type domain-containing protein</fullName>
    </recommendedName>
</protein>
<proteinExistence type="predicted"/>
<evidence type="ECO:0000256" key="5">
    <source>
        <dbReference type="ARBA" id="ARBA00023015"/>
    </source>
</evidence>
<dbReference type="InterPro" id="IPR044653">
    <property type="entry name" value="AZF1/2/3-like"/>
</dbReference>
<dbReference type="InterPro" id="IPR036236">
    <property type="entry name" value="Znf_C2H2_sf"/>
</dbReference>
<gene>
    <name evidence="10" type="ORF">F511_19331</name>
</gene>
<evidence type="ECO:0000256" key="6">
    <source>
        <dbReference type="ARBA" id="ARBA00023163"/>
    </source>
</evidence>
<dbReference type="GO" id="GO:0000976">
    <property type="term" value="F:transcription cis-regulatory region binding"/>
    <property type="evidence" value="ECO:0007669"/>
    <property type="project" value="TreeGrafter"/>
</dbReference>
<keyword evidence="2" id="KW-0677">Repeat</keyword>
<dbReference type="GO" id="GO:0003700">
    <property type="term" value="F:DNA-binding transcription factor activity"/>
    <property type="evidence" value="ECO:0007669"/>
    <property type="project" value="InterPro"/>
</dbReference>
<dbReference type="SMART" id="SM00355">
    <property type="entry name" value="ZnF_C2H2"/>
    <property type="match status" value="2"/>
</dbReference>
<evidence type="ECO:0000256" key="8">
    <source>
        <dbReference type="SAM" id="MobiDB-lite"/>
    </source>
</evidence>
<feature type="region of interest" description="Disordered" evidence="8">
    <location>
        <begin position="13"/>
        <end position="127"/>
    </location>
</feature>
<reference evidence="10 11" key="1">
    <citation type="journal article" date="2015" name="Proc. Natl. Acad. Sci. U.S.A.">
        <title>The resurrection genome of Boea hygrometrica: A blueprint for survival of dehydration.</title>
        <authorList>
            <person name="Xiao L."/>
            <person name="Yang G."/>
            <person name="Zhang L."/>
            <person name="Yang X."/>
            <person name="Zhao S."/>
            <person name="Ji Z."/>
            <person name="Zhou Q."/>
            <person name="Hu M."/>
            <person name="Wang Y."/>
            <person name="Chen M."/>
            <person name="Xu Y."/>
            <person name="Jin H."/>
            <person name="Xiao X."/>
            <person name="Hu G."/>
            <person name="Bao F."/>
            <person name="Hu Y."/>
            <person name="Wan P."/>
            <person name="Li L."/>
            <person name="Deng X."/>
            <person name="Kuang T."/>
            <person name="Xiang C."/>
            <person name="Zhu J.K."/>
            <person name="Oliver M.J."/>
            <person name="He Y."/>
        </authorList>
    </citation>
    <scope>NUCLEOTIDE SEQUENCE [LARGE SCALE GENOMIC DNA]</scope>
    <source>
        <strain evidence="11">cv. XS01</strain>
    </source>
</reference>
<keyword evidence="3 7" id="KW-0863">Zinc-finger</keyword>
<keyword evidence="6" id="KW-0804">Transcription</keyword>
<dbReference type="PANTHER" id="PTHR45988:SF67">
    <property type="entry name" value="C2H2 TYPE ZINC FINGER TRANSCRIPTION FACTOR FAMILY"/>
    <property type="match status" value="1"/>
</dbReference>
<dbReference type="PROSITE" id="PS50157">
    <property type="entry name" value="ZINC_FINGER_C2H2_2"/>
    <property type="match status" value="2"/>
</dbReference>
<keyword evidence="5" id="KW-0805">Transcription regulation</keyword>
<feature type="domain" description="C2H2-type" evidence="9">
    <location>
        <begin position="153"/>
        <end position="180"/>
    </location>
</feature>
<evidence type="ECO:0000256" key="4">
    <source>
        <dbReference type="ARBA" id="ARBA00022833"/>
    </source>
</evidence>
<dbReference type="Gene3D" id="3.30.160.60">
    <property type="entry name" value="Classic Zinc Finger"/>
    <property type="match status" value="1"/>
</dbReference>
<evidence type="ECO:0000313" key="10">
    <source>
        <dbReference type="EMBL" id="KZV44430.1"/>
    </source>
</evidence>
<dbReference type="AlphaFoldDB" id="A0A2Z7CBL7"/>
<evidence type="ECO:0000259" key="9">
    <source>
        <dbReference type="PROSITE" id="PS50157"/>
    </source>
</evidence>
<feature type="domain" description="C2H2-type" evidence="9">
    <location>
        <begin position="223"/>
        <end position="245"/>
    </location>
</feature>
<dbReference type="Pfam" id="PF13912">
    <property type="entry name" value="zf-C2H2_6"/>
    <property type="match status" value="2"/>
</dbReference>
<name>A0A2Z7CBL7_9LAMI</name>
<dbReference type="GO" id="GO:0008270">
    <property type="term" value="F:zinc ion binding"/>
    <property type="evidence" value="ECO:0007669"/>
    <property type="project" value="UniProtKB-KW"/>
</dbReference>
<evidence type="ECO:0000256" key="1">
    <source>
        <dbReference type="ARBA" id="ARBA00022723"/>
    </source>
</evidence>
<dbReference type="PROSITE" id="PS00028">
    <property type="entry name" value="ZINC_FINGER_C2H2_1"/>
    <property type="match status" value="2"/>
</dbReference>
<evidence type="ECO:0000256" key="2">
    <source>
        <dbReference type="ARBA" id="ARBA00022737"/>
    </source>
</evidence>
<dbReference type="OrthoDB" id="6077919at2759"/>
<dbReference type="PANTHER" id="PTHR45988">
    <property type="entry name" value="C2H2 TYPE ZINC FINGER TRANSCRIPTION FACTOR FAMILY-RELATED"/>
    <property type="match status" value="1"/>
</dbReference>
<evidence type="ECO:0000313" key="11">
    <source>
        <dbReference type="Proteomes" id="UP000250235"/>
    </source>
</evidence>
<sequence>MIEAGEILLKLKLDSTSNSMAEDLTKYLKPCPGKSRRTMRREASPPPGFSSSDHRKRSPKFVSSDQASAHLGRSRSEEELWPSDESGKLKRKLEETDVEGSGADSEIESGADNIDGESDIKISSSDDEISLSMKSSSGEAEDQVISIVHPKIYACCFCDKSFSSHLALGGHKSSHSKFRMIIYNAVDHRQRKGQAIITYKSDQQTREDHNSAIPVSIGDDRTHTCKICFKKFSSGQALGGHQRHHWTGNMTDQKKTLPVPKILDFDLNELPEEQDADPSSKC</sequence>
<keyword evidence="1" id="KW-0479">Metal-binding</keyword>
<keyword evidence="4" id="KW-0862">Zinc</keyword>
<dbReference type="Proteomes" id="UP000250235">
    <property type="component" value="Unassembled WGS sequence"/>
</dbReference>
<dbReference type="GO" id="GO:0005634">
    <property type="term" value="C:nucleus"/>
    <property type="evidence" value="ECO:0007669"/>
    <property type="project" value="TreeGrafter"/>
</dbReference>
<feature type="compositionally biased region" description="Basic and acidic residues" evidence="8">
    <location>
        <begin position="85"/>
        <end position="95"/>
    </location>
</feature>
<keyword evidence="11" id="KW-1185">Reference proteome</keyword>
<dbReference type="SUPFAM" id="SSF57667">
    <property type="entry name" value="beta-beta-alpha zinc fingers"/>
    <property type="match status" value="2"/>
</dbReference>
<feature type="compositionally biased region" description="Acidic residues" evidence="8">
    <location>
        <begin position="105"/>
        <end position="117"/>
    </location>
</feature>
<accession>A0A2Z7CBL7</accession>
<dbReference type="EMBL" id="KQ997000">
    <property type="protein sequence ID" value="KZV44430.1"/>
    <property type="molecule type" value="Genomic_DNA"/>
</dbReference>